<dbReference type="eggNOG" id="COG1083">
    <property type="taxonomic scope" value="Bacteria"/>
</dbReference>
<dbReference type="HOGENOM" id="CLU_042930_5_0_9"/>
<dbReference type="InterPro" id="IPR003329">
    <property type="entry name" value="Cytidylyl_trans"/>
</dbReference>
<sequence>MKVVSFIPIKLNNQRLPGKNLLDLAGRPVCDYLFNTVAGIDEIDEKYVYCSDEKICPYIPDKLTFKKRDARLDGYLVKGLEIIEAFVNDVDADIYVLTHVTQPFTKADSIRNALARVVSGEYDSAFSAVALQDYMWYKGKPFNYDLTDIVRTQELEPVYMETGAFFIFRKEVFTKLHRRIGEHPYIYEIDQFEAVDIDTQEDFDFAKVVAEYLKRNN</sequence>
<protein>
    <recommendedName>
        <fullName evidence="3">CMP-N-acetylneuraminic acid synthetase</fullName>
    </recommendedName>
</protein>
<dbReference type="PANTHER" id="PTHR21485:SF6">
    <property type="entry name" value="N-ACYLNEURAMINATE CYTIDYLYLTRANSFERASE-RELATED"/>
    <property type="match status" value="1"/>
</dbReference>
<dbReference type="EMBL" id="ABVQ01000033">
    <property type="protein sequence ID" value="EEC58629.1"/>
    <property type="molecule type" value="Genomic_DNA"/>
</dbReference>
<dbReference type="InterPro" id="IPR050793">
    <property type="entry name" value="CMP-NeuNAc_synthase"/>
</dbReference>
<dbReference type="GO" id="GO:0008781">
    <property type="term" value="F:N-acylneuraminate cytidylyltransferase activity"/>
    <property type="evidence" value="ECO:0007669"/>
    <property type="project" value="TreeGrafter"/>
</dbReference>
<dbReference type="InterPro" id="IPR029044">
    <property type="entry name" value="Nucleotide-diphossugar_trans"/>
</dbReference>
<evidence type="ECO:0000313" key="1">
    <source>
        <dbReference type="EMBL" id="EEC58629.1"/>
    </source>
</evidence>
<dbReference type="SUPFAM" id="SSF53448">
    <property type="entry name" value="Nucleotide-diphospho-sugar transferases"/>
    <property type="match status" value="1"/>
</dbReference>
<dbReference type="PANTHER" id="PTHR21485">
    <property type="entry name" value="HAD SUPERFAMILY MEMBERS CMAS AND KDSC"/>
    <property type="match status" value="1"/>
</dbReference>
<dbReference type="Gene3D" id="3.90.550.10">
    <property type="entry name" value="Spore Coat Polysaccharide Biosynthesis Protein SpsA, Chain A"/>
    <property type="match status" value="1"/>
</dbReference>
<dbReference type="Pfam" id="PF02348">
    <property type="entry name" value="CTP_transf_3"/>
    <property type="match status" value="1"/>
</dbReference>
<proteinExistence type="predicted"/>
<evidence type="ECO:0000313" key="2">
    <source>
        <dbReference type="Proteomes" id="UP000003136"/>
    </source>
</evidence>
<name>B7ANX2_9FIRM</name>
<dbReference type="STRING" id="483218.BACPEC_00376"/>
<dbReference type="AlphaFoldDB" id="B7ANX2"/>
<dbReference type="Proteomes" id="UP000003136">
    <property type="component" value="Unassembled WGS sequence"/>
</dbReference>
<reference evidence="1 2" key="1">
    <citation type="submission" date="2008-11" db="EMBL/GenBank/DDBJ databases">
        <title>Draft genome sequence of Bacteroides pectinophilus (ATCC 43243).</title>
        <authorList>
            <person name="Sudarsanam P."/>
            <person name="Ley R."/>
            <person name="Guruge J."/>
            <person name="Turnbaugh P.J."/>
            <person name="Mahowald M."/>
            <person name="Liep D."/>
            <person name="Gordon J."/>
        </authorList>
    </citation>
    <scope>NUCLEOTIDE SEQUENCE [LARGE SCALE GENOMIC DNA]</scope>
    <source>
        <strain evidence="1 2">ATCC 43243</strain>
    </source>
</reference>
<gene>
    <name evidence="1" type="ORF">BACPEC_00376</name>
</gene>
<accession>B7ANX2</accession>
<evidence type="ECO:0008006" key="3">
    <source>
        <dbReference type="Google" id="ProtNLM"/>
    </source>
</evidence>
<comment type="caution">
    <text evidence="1">The sequence shown here is derived from an EMBL/GenBank/DDBJ whole genome shotgun (WGS) entry which is preliminary data.</text>
</comment>
<keyword evidence="2" id="KW-1185">Reference proteome</keyword>
<organism evidence="1 2">
    <name type="scientific">[Bacteroides] pectinophilus ATCC 43243</name>
    <dbReference type="NCBI Taxonomy" id="483218"/>
    <lineage>
        <taxon>Bacteria</taxon>
        <taxon>Bacillati</taxon>
        <taxon>Bacillota</taxon>
        <taxon>Clostridia</taxon>
        <taxon>Eubacteriales</taxon>
    </lineage>
</organism>
<reference evidence="1 2" key="2">
    <citation type="submission" date="2008-11" db="EMBL/GenBank/DDBJ databases">
        <authorList>
            <person name="Fulton L."/>
            <person name="Clifton S."/>
            <person name="Fulton B."/>
            <person name="Xu J."/>
            <person name="Minx P."/>
            <person name="Pepin K.H."/>
            <person name="Johnson M."/>
            <person name="Bhonagiri V."/>
            <person name="Nash W.E."/>
            <person name="Mardis E.R."/>
            <person name="Wilson R.K."/>
        </authorList>
    </citation>
    <scope>NUCLEOTIDE SEQUENCE [LARGE SCALE GENOMIC DNA]</scope>
    <source>
        <strain evidence="1 2">ATCC 43243</strain>
    </source>
</reference>